<dbReference type="GeneID" id="3646516"/>
<evidence type="ECO:0000313" key="4">
    <source>
        <dbReference type="Proteomes" id="UP000000559"/>
    </source>
</evidence>
<dbReference type="eggNOG" id="KOG2645">
    <property type="taxonomic scope" value="Eukaryota"/>
</dbReference>
<dbReference type="GO" id="GO:0009141">
    <property type="term" value="P:nucleoside triphosphate metabolic process"/>
    <property type="evidence" value="ECO:0000318"/>
    <property type="project" value="GO_Central"/>
</dbReference>
<dbReference type="FunFam" id="3.30.1360.180:FF:000003">
    <property type="entry name" value="Type I phosphodiesterase/nucleotide pyrophosphatase family protein"/>
    <property type="match status" value="1"/>
</dbReference>
<evidence type="ECO:0000313" key="2">
    <source>
        <dbReference type="CGD" id="CAL0000198423"/>
    </source>
</evidence>
<dbReference type="CGD" id="CAL0000198423">
    <property type="gene designation" value="orf19.11887"/>
</dbReference>
<keyword evidence="1" id="KW-0812">Transmembrane</keyword>
<dbReference type="Pfam" id="PF01663">
    <property type="entry name" value="Phosphodiest"/>
    <property type="match status" value="1"/>
</dbReference>
<dbReference type="Gene3D" id="3.40.720.10">
    <property type="entry name" value="Alkaline Phosphatase, subunit A"/>
    <property type="match status" value="1"/>
</dbReference>
<name>A0A1D8PMG4_CANAL</name>
<dbReference type="EMBL" id="CP017626">
    <property type="protein sequence ID" value="AOW29326.1"/>
    <property type="molecule type" value="Genomic_DNA"/>
</dbReference>
<dbReference type="PANTHER" id="PTHR10151">
    <property type="entry name" value="ECTONUCLEOTIDE PYROPHOSPHATASE/PHOSPHODIESTERASE"/>
    <property type="match status" value="1"/>
</dbReference>
<keyword evidence="1" id="KW-0472">Membrane</keyword>
<evidence type="ECO:0000313" key="3">
    <source>
        <dbReference type="EMBL" id="AOW29326.1"/>
    </source>
</evidence>
<dbReference type="FunCoup" id="A0A1D8PMG4">
    <property type="interactions" value="225"/>
</dbReference>
<dbReference type="InterPro" id="IPR002591">
    <property type="entry name" value="Phosphodiest/P_Trfase"/>
</dbReference>
<dbReference type="AlphaFoldDB" id="A0A1D8PMG4"/>
<dbReference type="Proteomes" id="UP000000559">
    <property type="component" value="Chromosome 4"/>
</dbReference>
<dbReference type="InterPro" id="IPR017850">
    <property type="entry name" value="Alkaline_phosphatase_core_sf"/>
</dbReference>
<dbReference type="Gene3D" id="3.30.1360.180">
    <property type="match status" value="1"/>
</dbReference>
<dbReference type="GO" id="GO:0047429">
    <property type="term" value="F:nucleoside triphosphate diphosphatase activity"/>
    <property type="evidence" value="ECO:0000318"/>
    <property type="project" value="GO_Central"/>
</dbReference>
<dbReference type="PANTHER" id="PTHR10151:SF120">
    <property type="entry name" value="BIS(5'-ADENOSYL)-TRIPHOSPHATASE"/>
    <property type="match status" value="1"/>
</dbReference>
<dbReference type="CDD" id="cd16018">
    <property type="entry name" value="Enpp"/>
    <property type="match status" value="1"/>
</dbReference>
<dbReference type="VEuPathDB" id="FungiDB:C4_05980C_A"/>
<dbReference type="GO" id="GO:0017111">
    <property type="term" value="F:ribonucleoside triphosphate phosphatase activity"/>
    <property type="evidence" value="ECO:0000318"/>
    <property type="project" value="GO_Central"/>
</dbReference>
<reference evidence="3 4" key="2">
    <citation type="journal article" date="2007" name="Genome Biol.">
        <title>Assembly of the Candida albicans genome into sixteen supercontigs aligned on the eight chromosomes.</title>
        <authorList>
            <person name="van het Hoog M."/>
            <person name="Rast T.J."/>
            <person name="Martchenko M."/>
            <person name="Grindle S."/>
            <person name="Dignard D."/>
            <person name="Hogues H."/>
            <person name="Cuomo C."/>
            <person name="Berriman M."/>
            <person name="Scherer S."/>
            <person name="Magee B.B."/>
            <person name="Whiteway M."/>
            <person name="Chibana H."/>
            <person name="Nantel A."/>
            <person name="Magee P.T."/>
        </authorList>
    </citation>
    <scope>GENOME REANNOTATION</scope>
    <source>
        <strain evidence="4">SC5314 / ATCC MYA-2876</strain>
    </source>
</reference>
<dbReference type="InParanoid" id="A0A1D8PMG4"/>
<dbReference type="KEGG" id="cal:CAALFM_C405980CA"/>
<reference evidence="3 4" key="1">
    <citation type="journal article" date="2004" name="Proc. Natl. Acad. Sci. U.S.A.">
        <title>The diploid genome sequence of Candida albicans.</title>
        <authorList>
            <person name="Jones T."/>
            <person name="Federspiel N.A."/>
            <person name="Chibana H."/>
            <person name="Dungan J."/>
            <person name="Kalman S."/>
            <person name="Magee B.B."/>
            <person name="Newport G."/>
            <person name="Thorstenson Y.R."/>
            <person name="Agabian N."/>
            <person name="Magee P.T."/>
            <person name="Davis R.W."/>
            <person name="Scherer S."/>
        </authorList>
    </citation>
    <scope>NUCLEOTIDE SEQUENCE [LARGE SCALE GENOMIC DNA]</scope>
    <source>
        <strain evidence="4">SC5314 / ATCC MYA-2876</strain>
    </source>
</reference>
<dbReference type="RefSeq" id="XP_711857.2">
    <property type="nucleotide sequence ID" value="XM_706764.2"/>
</dbReference>
<protein>
    <submittedName>
        <fullName evidence="3">Nucleotide diphosphatase/phosphodiesterase</fullName>
    </submittedName>
</protein>
<reference evidence="3 4" key="3">
    <citation type="journal article" date="2013" name="Genome Biol.">
        <title>Assembly of a phased diploid Candida albicans genome facilitates allele-specific measurements and provides a simple model for repeat and indel structure.</title>
        <authorList>
            <person name="Muzzey D."/>
            <person name="Schwartz K."/>
            <person name="Weissman J.S."/>
            <person name="Sherlock G."/>
        </authorList>
    </citation>
    <scope>NUCLEOTIDE SEQUENCE [LARGE SCALE GENOMIC DNA]</scope>
    <source>
        <strain evidence="4">SC5314 / ATCC MYA-2876</strain>
    </source>
</reference>
<feature type="transmembrane region" description="Helical" evidence="1">
    <location>
        <begin position="120"/>
        <end position="139"/>
    </location>
</feature>
<sequence>MSINYNAQPHAVDVPVTDMDDPEDDIIFAEQASTQQNRTRSSFLDNLDFENNNARSESGGILNKFRSFFESRSRQDDDYEMVSRFDVDSTNESDDLDNQPPIDIRERRLQLLEKQVKNRTVVGSIFLLTVGILTFVLFFNKNSVTLLLNTGPSRKIYSNSTHEFHQTTILISLDGFHPHYINPLDTPTMHNIMKNDYGAPYMTPSFPSSTFPNHWTLITGLYPSEHGIVGNTFYDPELKKQFINTNPKVGGLDPDFWRGGEPIWKTAKRQNVRSAVHMWPGSEVPHIGPTDDFDRYNGSELLSSKVDRVMGWIDRESIETRPELILTYVPTIDQFGHKYGISGQNLTEALTYVDNFIDLMQQEIHKRNLDEIVNMIIVSDHGMAPTSNDRLLYLDDLVDLDKIEHIDGWPLFGLRPKGDINDFYTELSDNFDNLDSKVTSHYHIYKVEDIPPEFQFGGEITAHKYNYRLAPIWILPDVGYSITTHKQMEDNGFQYKPKGVHGYNNTHLLMRAIFLGTGPYFRNKNLKVEPFANTEVYNLICDTLDIVPAPNNGSLPQEIWSQKLPDEWKDDLTFPNLPFQVEHIVRTNATYDLLWRKGDEAKIDPAPVPTNKHPVESMKSEESTITSLETELLPKPSDFISSSTGTTMETSTTTKAHEGFGEIIGDIIGGIGDGFDAIGGVVHGFIDDIFN</sequence>
<keyword evidence="4" id="KW-1185">Reference proteome</keyword>
<gene>
    <name evidence="3" type="ordered locus">CAALFM_C405980CA</name>
    <name evidence="2" type="ordered locus">orf19.11887</name>
</gene>
<keyword evidence="1" id="KW-1133">Transmembrane helix</keyword>
<proteinExistence type="predicted"/>
<evidence type="ECO:0000256" key="1">
    <source>
        <dbReference type="SAM" id="Phobius"/>
    </source>
</evidence>
<dbReference type="OrthoDB" id="415411at2759"/>
<organism evidence="3 4">
    <name type="scientific">Candida albicans (strain SC5314 / ATCC MYA-2876)</name>
    <name type="common">Yeast</name>
    <dbReference type="NCBI Taxonomy" id="237561"/>
    <lineage>
        <taxon>Eukaryota</taxon>
        <taxon>Fungi</taxon>
        <taxon>Dikarya</taxon>
        <taxon>Ascomycota</taxon>
        <taxon>Saccharomycotina</taxon>
        <taxon>Pichiomycetes</taxon>
        <taxon>Debaryomycetaceae</taxon>
        <taxon>Candida/Lodderomyces clade</taxon>
        <taxon>Candida</taxon>
    </lineage>
</organism>
<accession>A0A1D8PMG4</accession>
<dbReference type="STRING" id="237561.A0A1D8PMG4"/>
<dbReference type="SMR" id="A0A1D8PMG4"/>
<dbReference type="SUPFAM" id="SSF53649">
    <property type="entry name" value="Alkaline phosphatase-like"/>
    <property type="match status" value="1"/>
</dbReference>